<dbReference type="AlphaFoldDB" id="A0A6I2UZQ3"/>
<protein>
    <submittedName>
        <fullName evidence="8">Methyl-accepting chemotaxis protein</fullName>
    </submittedName>
</protein>
<evidence type="ECO:0000256" key="5">
    <source>
        <dbReference type="SAM" id="Phobius"/>
    </source>
</evidence>
<dbReference type="EMBL" id="VUNL01000012">
    <property type="protein sequence ID" value="MSV25574.1"/>
    <property type="molecule type" value="Genomic_DNA"/>
</dbReference>
<evidence type="ECO:0000313" key="8">
    <source>
        <dbReference type="EMBL" id="MSV25574.1"/>
    </source>
</evidence>
<keyword evidence="9" id="KW-1185">Reference proteome</keyword>
<accession>A0A6I2UZQ3</accession>
<dbReference type="Gene3D" id="6.10.340.10">
    <property type="match status" value="1"/>
</dbReference>
<keyword evidence="5" id="KW-0812">Transmembrane</keyword>
<keyword evidence="5" id="KW-0472">Membrane</keyword>
<dbReference type="PROSITE" id="PS50111">
    <property type="entry name" value="CHEMOTAXIS_TRANSDUC_2"/>
    <property type="match status" value="1"/>
</dbReference>
<name>A0A6I2UZQ3_9FIRM</name>
<feature type="transmembrane region" description="Helical" evidence="5">
    <location>
        <begin position="186"/>
        <end position="206"/>
    </location>
</feature>
<sequence length="565" mass="60879">MDHMTIRNKLFLVFGLLIAIFVANGLYTGYSLNRINNGALRIATEHLSSVMTGAESSRTLSDYRQGEYAVLTATTLPNRIHAAQETKKKADQLDIAFDAMDAFVAPEVREDFDALRGDWESYKKNSREVIHLAKDGKQTEAAVLLDQSGSRYADMTNRLNRVVDSSKDFIHKESMAASAKYEQTKWTLIVCILLVVVLSGGMAFYLSSGIMKSVRYLMDVSREVAGGNLTVEAVPKTQDEFGELTAAYGDTIRNLRTLIEHIQKTAAEVSSFAAQLTENASQSAQATQQVAVSITNVAGNTSQQGEAVSQSLSDIQNMSDSMHGFQDKATVSAEAARRVEEIAGRGKTAIDGAVGQMAEIADSVTDSAEVIRKLADRSTEIGQISVTISGIAEQTNLLSLNAAIEAARAGEAGRGFSVVAEEVRKLAEESDTAAQKIAELIRTIRQDTEQAVERMEKGTADVQSGREVMAEAGEAFEHISEAVTDLTAQADTILQEARESTGRAESLVKVMEGIDKSGRDVAAETESVSAATEEQSASMDEVAGASRKLSDLAQELSSSTAKFRI</sequence>
<feature type="domain" description="Methyl-accepting transducer" evidence="6">
    <location>
        <begin position="279"/>
        <end position="550"/>
    </location>
</feature>
<dbReference type="InterPro" id="IPR024478">
    <property type="entry name" value="HlyB_4HB_MCP"/>
</dbReference>
<evidence type="ECO:0000256" key="1">
    <source>
        <dbReference type="ARBA" id="ARBA00023224"/>
    </source>
</evidence>
<dbReference type="CDD" id="cd06225">
    <property type="entry name" value="HAMP"/>
    <property type="match status" value="1"/>
</dbReference>
<dbReference type="GO" id="GO:0016020">
    <property type="term" value="C:membrane"/>
    <property type="evidence" value="ECO:0007669"/>
    <property type="project" value="InterPro"/>
</dbReference>
<keyword evidence="5" id="KW-1133">Transmembrane helix</keyword>
<evidence type="ECO:0000256" key="4">
    <source>
        <dbReference type="SAM" id="MobiDB-lite"/>
    </source>
</evidence>
<dbReference type="PANTHER" id="PTHR32089:SF112">
    <property type="entry name" value="LYSOZYME-LIKE PROTEIN-RELATED"/>
    <property type="match status" value="1"/>
</dbReference>
<dbReference type="SMART" id="SM00304">
    <property type="entry name" value="HAMP"/>
    <property type="match status" value="1"/>
</dbReference>
<gene>
    <name evidence="8" type="ORF">FYJ78_10445</name>
</gene>
<dbReference type="PANTHER" id="PTHR32089">
    <property type="entry name" value="METHYL-ACCEPTING CHEMOTAXIS PROTEIN MCPB"/>
    <property type="match status" value="1"/>
</dbReference>
<dbReference type="SMART" id="SM00283">
    <property type="entry name" value="MA"/>
    <property type="match status" value="1"/>
</dbReference>
<comment type="similarity">
    <text evidence="2">Belongs to the methyl-accepting chemotaxis (MCP) protein family.</text>
</comment>
<dbReference type="Gene3D" id="1.10.287.950">
    <property type="entry name" value="Methyl-accepting chemotaxis protein"/>
    <property type="match status" value="1"/>
</dbReference>
<feature type="domain" description="HAMP" evidence="7">
    <location>
        <begin position="208"/>
        <end position="260"/>
    </location>
</feature>
<dbReference type="SUPFAM" id="SSF58104">
    <property type="entry name" value="Methyl-accepting chemotaxis protein (MCP) signaling domain"/>
    <property type="match status" value="1"/>
</dbReference>
<dbReference type="GO" id="GO:0007165">
    <property type="term" value="P:signal transduction"/>
    <property type="evidence" value="ECO:0007669"/>
    <property type="project" value="UniProtKB-KW"/>
</dbReference>
<dbReference type="InterPro" id="IPR003660">
    <property type="entry name" value="HAMP_dom"/>
</dbReference>
<evidence type="ECO:0000259" key="7">
    <source>
        <dbReference type="PROSITE" id="PS50885"/>
    </source>
</evidence>
<dbReference type="Pfam" id="PF00672">
    <property type="entry name" value="HAMP"/>
    <property type="match status" value="1"/>
</dbReference>
<dbReference type="PROSITE" id="PS50885">
    <property type="entry name" value="HAMP"/>
    <property type="match status" value="1"/>
</dbReference>
<dbReference type="CDD" id="cd11386">
    <property type="entry name" value="MCP_signal"/>
    <property type="match status" value="1"/>
</dbReference>
<feature type="compositionally biased region" description="Low complexity" evidence="4">
    <location>
        <begin position="524"/>
        <end position="538"/>
    </location>
</feature>
<dbReference type="InterPro" id="IPR004089">
    <property type="entry name" value="MCPsignal_dom"/>
</dbReference>
<dbReference type="Proteomes" id="UP000430222">
    <property type="component" value="Unassembled WGS sequence"/>
</dbReference>
<evidence type="ECO:0000313" key="9">
    <source>
        <dbReference type="Proteomes" id="UP000430222"/>
    </source>
</evidence>
<evidence type="ECO:0000256" key="3">
    <source>
        <dbReference type="PROSITE-ProRule" id="PRU00284"/>
    </source>
</evidence>
<proteinExistence type="inferred from homology"/>
<keyword evidence="1 3" id="KW-0807">Transducer</keyword>
<evidence type="ECO:0000256" key="2">
    <source>
        <dbReference type="ARBA" id="ARBA00029447"/>
    </source>
</evidence>
<evidence type="ECO:0000259" key="6">
    <source>
        <dbReference type="PROSITE" id="PS50111"/>
    </source>
</evidence>
<comment type="caution">
    <text evidence="8">The sequence shown here is derived from an EMBL/GenBank/DDBJ whole genome shotgun (WGS) entry which is preliminary data.</text>
</comment>
<organism evidence="8 9">
    <name type="scientific">Selenomonas montiformis</name>
    <dbReference type="NCBI Taxonomy" id="2652285"/>
    <lineage>
        <taxon>Bacteria</taxon>
        <taxon>Bacillati</taxon>
        <taxon>Bacillota</taxon>
        <taxon>Negativicutes</taxon>
        <taxon>Selenomonadales</taxon>
        <taxon>Selenomonadaceae</taxon>
        <taxon>Selenomonas</taxon>
    </lineage>
</organism>
<dbReference type="Pfam" id="PF00015">
    <property type="entry name" value="MCPsignal"/>
    <property type="match status" value="1"/>
</dbReference>
<dbReference type="Pfam" id="PF12729">
    <property type="entry name" value="4HB_MCP_1"/>
    <property type="match status" value="1"/>
</dbReference>
<reference evidence="8 9" key="1">
    <citation type="submission" date="2019-08" db="EMBL/GenBank/DDBJ databases">
        <title>In-depth cultivation of the pig gut microbiome towards novel bacterial diversity and tailored functional studies.</title>
        <authorList>
            <person name="Wylensek D."/>
            <person name="Hitch T.C.A."/>
            <person name="Clavel T."/>
        </authorList>
    </citation>
    <scope>NUCLEOTIDE SEQUENCE [LARGE SCALE GENOMIC DNA]</scope>
    <source>
        <strain evidence="9">WCA-380-WT-3B3</strain>
    </source>
</reference>
<feature type="region of interest" description="Disordered" evidence="4">
    <location>
        <begin position="518"/>
        <end position="545"/>
    </location>
</feature>